<dbReference type="RefSeq" id="WP_100706932.1">
    <property type="nucleotide sequence ID" value="NZ_NPDL01000011.1"/>
</dbReference>
<name>A0A2M9XCY5_9LEPT</name>
<dbReference type="InterPro" id="IPR004089">
    <property type="entry name" value="MCPsignal_dom"/>
</dbReference>
<evidence type="ECO:0000256" key="6">
    <source>
        <dbReference type="SAM" id="Phobius"/>
    </source>
</evidence>
<dbReference type="Pfam" id="PF00015">
    <property type="entry name" value="MCPsignal"/>
    <property type="match status" value="1"/>
</dbReference>
<dbReference type="InterPro" id="IPR051310">
    <property type="entry name" value="MCP_chemotaxis"/>
</dbReference>
<dbReference type="Gene3D" id="1.10.287.950">
    <property type="entry name" value="Methyl-accepting chemotaxis protein"/>
    <property type="match status" value="1"/>
</dbReference>
<dbReference type="SUPFAM" id="SSF58104">
    <property type="entry name" value="Methyl-accepting chemotaxis protein (MCP) signaling domain"/>
    <property type="match status" value="1"/>
</dbReference>
<dbReference type="Proteomes" id="UP000232196">
    <property type="component" value="Unassembled WGS sequence"/>
</dbReference>
<evidence type="ECO:0000313" key="9">
    <source>
        <dbReference type="EMBL" id="PJZ25566.1"/>
    </source>
</evidence>
<dbReference type="CDD" id="cd06225">
    <property type="entry name" value="HAMP"/>
    <property type="match status" value="1"/>
</dbReference>
<dbReference type="GO" id="GO:0007165">
    <property type="term" value="P:signal transduction"/>
    <property type="evidence" value="ECO:0007669"/>
    <property type="project" value="UniProtKB-KW"/>
</dbReference>
<dbReference type="PROSITE" id="PS50885">
    <property type="entry name" value="HAMP"/>
    <property type="match status" value="1"/>
</dbReference>
<evidence type="ECO:0000259" key="8">
    <source>
        <dbReference type="PROSITE" id="PS50885"/>
    </source>
</evidence>
<dbReference type="Pfam" id="PF00672">
    <property type="entry name" value="HAMP"/>
    <property type="match status" value="1"/>
</dbReference>
<evidence type="ECO:0000256" key="3">
    <source>
        <dbReference type="ARBA" id="ARBA00029447"/>
    </source>
</evidence>
<dbReference type="GO" id="GO:0004888">
    <property type="term" value="F:transmembrane signaling receptor activity"/>
    <property type="evidence" value="ECO:0007669"/>
    <property type="project" value="TreeGrafter"/>
</dbReference>
<gene>
    <name evidence="9" type="ORF">CH357_11695</name>
</gene>
<dbReference type="PROSITE" id="PS50111">
    <property type="entry name" value="CHEMOTAXIS_TRANSDUC_2"/>
    <property type="match status" value="1"/>
</dbReference>
<dbReference type="Gene3D" id="6.10.340.10">
    <property type="match status" value="1"/>
</dbReference>
<keyword evidence="4" id="KW-0807">Transducer</keyword>
<organism evidence="9 10">
    <name type="scientific">Leptospira hartskeerlii</name>
    <dbReference type="NCBI Taxonomy" id="2023177"/>
    <lineage>
        <taxon>Bacteria</taxon>
        <taxon>Pseudomonadati</taxon>
        <taxon>Spirochaetota</taxon>
        <taxon>Spirochaetia</taxon>
        <taxon>Leptospirales</taxon>
        <taxon>Leptospiraceae</taxon>
        <taxon>Leptospira</taxon>
    </lineage>
</organism>
<evidence type="ECO:0000256" key="2">
    <source>
        <dbReference type="ARBA" id="ARBA00022500"/>
    </source>
</evidence>
<reference evidence="9 10" key="1">
    <citation type="submission" date="2017-07" db="EMBL/GenBank/DDBJ databases">
        <title>Leptospira spp. isolated from tropical soils.</title>
        <authorList>
            <person name="Thibeaux R."/>
            <person name="Iraola G."/>
            <person name="Ferres I."/>
            <person name="Bierque E."/>
            <person name="Girault D."/>
            <person name="Soupe-Gilbert M.-E."/>
            <person name="Picardeau M."/>
            <person name="Goarant C."/>
        </authorList>
    </citation>
    <scope>NUCLEOTIDE SEQUENCE [LARGE SCALE GENOMIC DNA]</scope>
    <source>
        <strain evidence="9 10">MCA1-C-A1</strain>
    </source>
</reference>
<dbReference type="GO" id="GO:0006935">
    <property type="term" value="P:chemotaxis"/>
    <property type="evidence" value="ECO:0007669"/>
    <property type="project" value="UniProtKB-KW"/>
</dbReference>
<dbReference type="FunFam" id="1.10.287.950:FF:000001">
    <property type="entry name" value="Methyl-accepting chemotaxis sensory transducer"/>
    <property type="match status" value="1"/>
</dbReference>
<feature type="coiled-coil region" evidence="5">
    <location>
        <begin position="425"/>
        <end position="459"/>
    </location>
</feature>
<evidence type="ECO:0000256" key="1">
    <source>
        <dbReference type="ARBA" id="ARBA00004370"/>
    </source>
</evidence>
<keyword evidence="2" id="KW-0145">Chemotaxis</keyword>
<dbReference type="SMART" id="SM00283">
    <property type="entry name" value="MA"/>
    <property type="match status" value="1"/>
</dbReference>
<keyword evidence="6" id="KW-0472">Membrane</keyword>
<protein>
    <submittedName>
        <fullName evidence="9">Methyl-accepting chemotaxis protein</fullName>
    </submittedName>
</protein>
<dbReference type="CDD" id="cd12913">
    <property type="entry name" value="PDC1_MCP_like"/>
    <property type="match status" value="1"/>
</dbReference>
<dbReference type="AlphaFoldDB" id="A0A2M9XCY5"/>
<dbReference type="Gene3D" id="3.30.450.20">
    <property type="entry name" value="PAS domain"/>
    <property type="match status" value="1"/>
</dbReference>
<evidence type="ECO:0000313" key="10">
    <source>
        <dbReference type="Proteomes" id="UP000232196"/>
    </source>
</evidence>
<dbReference type="SMART" id="SM00304">
    <property type="entry name" value="HAMP"/>
    <property type="match status" value="1"/>
</dbReference>
<keyword evidence="6" id="KW-0812">Transmembrane</keyword>
<proteinExistence type="inferred from homology"/>
<keyword evidence="6" id="KW-1133">Transmembrane helix</keyword>
<dbReference type="PANTHER" id="PTHR43531:SF11">
    <property type="entry name" value="METHYL-ACCEPTING CHEMOTAXIS PROTEIN 3"/>
    <property type="match status" value="1"/>
</dbReference>
<comment type="subcellular location">
    <subcellularLocation>
        <location evidence="1">Membrane</location>
    </subcellularLocation>
</comment>
<keyword evidence="5" id="KW-0175">Coiled coil</keyword>
<dbReference type="PANTHER" id="PTHR43531">
    <property type="entry name" value="PROTEIN ICFG"/>
    <property type="match status" value="1"/>
</dbReference>
<accession>A0A2M9XCY5</accession>
<evidence type="ECO:0000256" key="4">
    <source>
        <dbReference type="PROSITE-ProRule" id="PRU00284"/>
    </source>
</evidence>
<feature type="transmembrane region" description="Helical" evidence="6">
    <location>
        <begin position="307"/>
        <end position="330"/>
    </location>
</feature>
<keyword evidence="10" id="KW-1185">Reference proteome</keyword>
<comment type="similarity">
    <text evidence="3">Belongs to the methyl-accepting chemotaxis (MCP) protein family.</text>
</comment>
<feature type="transmembrane region" description="Helical" evidence="6">
    <location>
        <begin position="7"/>
        <end position="34"/>
    </location>
</feature>
<dbReference type="OrthoDB" id="343970at2"/>
<evidence type="ECO:0000256" key="5">
    <source>
        <dbReference type="SAM" id="Coils"/>
    </source>
</evidence>
<sequence>MSIRFRISLYLSVVLLSGSIILTVINSVGSYFSLKYQVEDGSKMAGERFAYEVKDFLDSALGSLRGTQFLLESSKPGREEVVAALWKLVEANQYYFGTWVVFEPNGFDGQDARFKNKPPYHDGTGRFVPYINKSKGAVTVEPVIYYENLDESGAFYTVPKKSLHDFVADPFSYPVGGKEVLMVSLVKPVFRGGNFSGVVGIDLAMENLQELLGPIKPFRGEGYLTLVSPNGTYAANGKDPSLVGKKNPDQEWLKQITEGISKGKPFSLHEGGEGHHFFPFLLGNYDKPWAVEVSIPDSIFWSDMRGVILQTILSSLIIMVVILIILNLIFNKLITTGLLEAIGFSEKIADGDLTSEIKIVREDEIGKLLKSMDMMKVNLSKIILDIKTSSTKLNSTSDQMAESSRNFSDVAQAQASAAEESSAAVEELAASAENVRSSMEKAIENMKEIDTNVVLLREQIGTINNEMQTLSQVASESQERAVTGEKAMGATNQAMDEIGESASRINEILSIITEISEKTNLLALNAAIEAARAGEAGKGFAVVAEEISKLASQTSSSVQEIGELVDSTNNAVHNGNTKVKEASDILRKLRTSVDSFGLSAKKVLESVRTQEKNTQDIHQSANFLMSFSLQIEEAVQEQKRATDEITKTIVSISEGTQEVASGADDLTSYSGEMHGQSDGLLKSVDKFKL</sequence>
<comment type="caution">
    <text evidence="9">The sequence shown here is derived from an EMBL/GenBank/DDBJ whole genome shotgun (WGS) entry which is preliminary data.</text>
</comment>
<dbReference type="Pfam" id="PF22673">
    <property type="entry name" value="MCP-like_PDC_1"/>
    <property type="match status" value="1"/>
</dbReference>
<feature type="domain" description="HAMP" evidence="8">
    <location>
        <begin position="332"/>
        <end position="384"/>
    </location>
</feature>
<dbReference type="GO" id="GO:0005886">
    <property type="term" value="C:plasma membrane"/>
    <property type="evidence" value="ECO:0007669"/>
    <property type="project" value="TreeGrafter"/>
</dbReference>
<feature type="domain" description="Methyl-accepting transducer" evidence="7">
    <location>
        <begin position="389"/>
        <end position="653"/>
    </location>
</feature>
<dbReference type="InterPro" id="IPR003660">
    <property type="entry name" value="HAMP_dom"/>
</dbReference>
<dbReference type="EMBL" id="NPDN01000005">
    <property type="protein sequence ID" value="PJZ25566.1"/>
    <property type="molecule type" value="Genomic_DNA"/>
</dbReference>
<evidence type="ECO:0000259" key="7">
    <source>
        <dbReference type="PROSITE" id="PS50111"/>
    </source>
</evidence>